<evidence type="ECO:0000313" key="3">
    <source>
        <dbReference type="EMBL" id="PAA58034.1"/>
    </source>
</evidence>
<evidence type="ECO:0000256" key="1">
    <source>
        <dbReference type="SAM" id="Coils"/>
    </source>
</evidence>
<organism evidence="3 4">
    <name type="scientific">Macrostomum lignano</name>
    <dbReference type="NCBI Taxonomy" id="282301"/>
    <lineage>
        <taxon>Eukaryota</taxon>
        <taxon>Metazoa</taxon>
        <taxon>Spiralia</taxon>
        <taxon>Lophotrochozoa</taxon>
        <taxon>Platyhelminthes</taxon>
        <taxon>Rhabditophora</taxon>
        <taxon>Macrostomorpha</taxon>
        <taxon>Macrostomida</taxon>
        <taxon>Macrostomidae</taxon>
        <taxon>Macrostomum</taxon>
    </lineage>
</organism>
<sequence>MNIIISAVHLCWLPGLLIFGLTSEAEAVRASYSNGFNGTLLHHQVRHLIRQYSDGQSHVSKQNENILSQIKRLTGVLERHLNRSATEPAGGTTVSIQSERPHLRGRSISRVMNRFRNEQKAYLRDTRRTLLFRYRINRIRKHDRMLKQRLKRLRRRITALRKQTRLAQARRASLKRLQKMLRASRRASGKVKEARSSVRLQLARHTLWIRALEVQRAALRHRVRRLFRRRQTLGRRIGVLNERTQVQLSDIVERHRFLITSLKRWKIFSVKRMAKFSKKDDPASSRRPLELKSREDVWRYSALVYHHMKDFRRIAKAALKFKRKLAKIDEKLAKLRLSSVKQQVSNSSVTNNLAEQIKKLDVDKNQELTKQRERKEALHKVAKSFSTLSSRLGLHDNVKLLQRPPKQRVAGNAANFKEMFKRRIENRFEHFEFQLRHETQRVELLKRREIHLQHRRVRLRRRLVRLRARRRRFERRIDALEIRRRRLLRRIKEAAKMSKKKQQATMKGITTSADRVASLRRRFHRLVRRIRGTAAKWRRLEARAVAARCRVRRQKRRLRRLKIRRRRFLRRLRRQGLSKLTD</sequence>
<keyword evidence="4" id="KW-1185">Reference proteome</keyword>
<keyword evidence="2" id="KW-0732">Signal</keyword>
<feature type="chain" id="PRO_5012989703" evidence="2">
    <location>
        <begin position="28"/>
        <end position="582"/>
    </location>
</feature>
<accession>A0A267EAW3</accession>
<gene>
    <name evidence="3" type="ORF">BOX15_Mlig032363g1</name>
</gene>
<keyword evidence="1" id="KW-0175">Coiled coil</keyword>
<feature type="signal peptide" evidence="2">
    <location>
        <begin position="1"/>
        <end position="27"/>
    </location>
</feature>
<reference evidence="3 4" key="1">
    <citation type="submission" date="2017-06" db="EMBL/GenBank/DDBJ databases">
        <title>A platform for efficient transgenesis in Macrostomum lignano, a flatworm model organism for stem cell research.</title>
        <authorList>
            <person name="Berezikov E."/>
        </authorList>
    </citation>
    <scope>NUCLEOTIDE SEQUENCE [LARGE SCALE GENOMIC DNA]</scope>
    <source>
        <strain evidence="3">DV1</strain>
        <tissue evidence="3">Whole organism</tissue>
    </source>
</reference>
<feature type="coiled-coil region" evidence="1">
    <location>
        <begin position="456"/>
        <end position="497"/>
    </location>
</feature>
<evidence type="ECO:0000256" key="2">
    <source>
        <dbReference type="SAM" id="SignalP"/>
    </source>
</evidence>
<proteinExistence type="predicted"/>
<feature type="coiled-coil region" evidence="1">
    <location>
        <begin position="136"/>
        <end position="170"/>
    </location>
</feature>
<protein>
    <submittedName>
        <fullName evidence="3">Uncharacterized protein</fullName>
    </submittedName>
</protein>
<dbReference type="EMBL" id="NIVC01002420">
    <property type="protein sequence ID" value="PAA58034.1"/>
    <property type="molecule type" value="Genomic_DNA"/>
</dbReference>
<name>A0A267EAW3_9PLAT</name>
<evidence type="ECO:0000313" key="4">
    <source>
        <dbReference type="Proteomes" id="UP000215902"/>
    </source>
</evidence>
<dbReference type="Proteomes" id="UP000215902">
    <property type="component" value="Unassembled WGS sequence"/>
</dbReference>
<comment type="caution">
    <text evidence="3">The sequence shown here is derived from an EMBL/GenBank/DDBJ whole genome shotgun (WGS) entry which is preliminary data.</text>
</comment>
<dbReference type="AlphaFoldDB" id="A0A267EAW3"/>